<feature type="region of interest" description="Disordered" evidence="1">
    <location>
        <begin position="1"/>
        <end position="21"/>
    </location>
</feature>
<comment type="caution">
    <text evidence="2">The sequence shown here is derived from an EMBL/GenBank/DDBJ whole genome shotgun (WGS) entry which is preliminary data.</text>
</comment>
<evidence type="ECO:0000313" key="3">
    <source>
        <dbReference type="Proteomes" id="UP000070121"/>
    </source>
</evidence>
<dbReference type="EMBL" id="JFFI01000897">
    <property type="protein sequence ID" value="KXH65232.1"/>
    <property type="molecule type" value="Genomic_DNA"/>
</dbReference>
<protein>
    <submittedName>
        <fullName evidence="2">Uncharacterized protein</fullName>
    </submittedName>
</protein>
<dbReference type="AlphaFoldDB" id="A0A135UY01"/>
<name>A0A135UY01_9PEZI</name>
<proteinExistence type="predicted"/>
<reference evidence="2 3" key="1">
    <citation type="submission" date="2014-02" db="EMBL/GenBank/DDBJ databases">
        <title>The genome sequence of Colletotrichum salicis CBS 607.94.</title>
        <authorList>
            <person name="Baroncelli R."/>
            <person name="Thon M.R."/>
        </authorList>
    </citation>
    <scope>NUCLEOTIDE SEQUENCE [LARGE SCALE GENOMIC DNA]</scope>
    <source>
        <strain evidence="2 3">CBS 607.94</strain>
    </source>
</reference>
<keyword evidence="3" id="KW-1185">Reference proteome</keyword>
<evidence type="ECO:0000313" key="2">
    <source>
        <dbReference type="EMBL" id="KXH65232.1"/>
    </source>
</evidence>
<dbReference type="Proteomes" id="UP000070121">
    <property type="component" value="Unassembled WGS sequence"/>
</dbReference>
<accession>A0A135UY01</accession>
<gene>
    <name evidence="2" type="ORF">CSAL01_09939</name>
</gene>
<evidence type="ECO:0000256" key="1">
    <source>
        <dbReference type="SAM" id="MobiDB-lite"/>
    </source>
</evidence>
<organism evidence="2 3">
    <name type="scientific">Colletotrichum salicis</name>
    <dbReference type="NCBI Taxonomy" id="1209931"/>
    <lineage>
        <taxon>Eukaryota</taxon>
        <taxon>Fungi</taxon>
        <taxon>Dikarya</taxon>
        <taxon>Ascomycota</taxon>
        <taxon>Pezizomycotina</taxon>
        <taxon>Sordariomycetes</taxon>
        <taxon>Hypocreomycetidae</taxon>
        <taxon>Glomerellales</taxon>
        <taxon>Glomerellaceae</taxon>
        <taxon>Colletotrichum</taxon>
        <taxon>Colletotrichum acutatum species complex</taxon>
    </lineage>
</organism>
<sequence length="150" mass="16437">MPSSPSEYAVPNQRRIPPHEDEEKIFGVGLHLSGTQTKPSKSQPELRGPFRLATDVVSEVFAIWRWQQRDTEGANSHQNLPTHVPCTGAHMDASLITRPISQTQKLLPHAGIASLQLIHGPRHIIRALCNGNSRGKVGSDEIATSPSDQN</sequence>